<name>A0A484HHA0_9BACT</name>
<evidence type="ECO:0000313" key="1">
    <source>
        <dbReference type="EMBL" id="VEN73841.1"/>
    </source>
</evidence>
<evidence type="ECO:0008006" key="2">
    <source>
        <dbReference type="Google" id="ProtNLM"/>
    </source>
</evidence>
<gene>
    <name evidence="1" type="ORF">EPICR_20311</name>
</gene>
<dbReference type="EMBL" id="CAACVI010000012">
    <property type="protein sequence ID" value="VEN73841.1"/>
    <property type="molecule type" value="Genomic_DNA"/>
</dbReference>
<accession>A0A484HHA0</accession>
<reference evidence="1" key="1">
    <citation type="submission" date="2019-01" db="EMBL/GenBank/DDBJ databases">
        <authorList>
            <consortium name="Genoscope - CEA"/>
            <person name="William W."/>
        </authorList>
    </citation>
    <scope>NUCLEOTIDE SEQUENCE</scope>
    <source>
        <strain evidence="1">CR-1</strain>
    </source>
</reference>
<dbReference type="AlphaFoldDB" id="A0A484HHA0"/>
<protein>
    <recommendedName>
        <fullName evidence="2">Tetratricopeptide repeat protein</fullName>
    </recommendedName>
</protein>
<proteinExistence type="predicted"/>
<sequence>MNPPSDFETLTMAKIHADQGRLGKAADICRNLLNQAPDQNQDQDQERRGKILKILSDLENRVAEKGRRDAGRLAPLFEKWLGLVLARERLARLQKIKTDMAPSLPLSKNGV</sequence>
<organism evidence="1">
    <name type="scientific">uncultured Desulfobacteraceae bacterium</name>
    <dbReference type="NCBI Taxonomy" id="218296"/>
    <lineage>
        <taxon>Bacteria</taxon>
        <taxon>Pseudomonadati</taxon>
        <taxon>Thermodesulfobacteriota</taxon>
        <taxon>Desulfobacteria</taxon>
        <taxon>Desulfobacterales</taxon>
        <taxon>Desulfobacteraceae</taxon>
        <taxon>environmental samples</taxon>
    </lineage>
</organism>